<dbReference type="PANTHER" id="PTHR37984">
    <property type="entry name" value="PROTEIN CBG26694"/>
    <property type="match status" value="1"/>
</dbReference>
<dbReference type="InterPro" id="IPR043502">
    <property type="entry name" value="DNA/RNA_pol_sf"/>
</dbReference>
<dbReference type="InterPro" id="IPR021109">
    <property type="entry name" value="Peptidase_aspartic_dom_sf"/>
</dbReference>
<dbReference type="InterPro" id="IPR050951">
    <property type="entry name" value="Retrovirus_Pol_polyprotein"/>
</dbReference>
<dbReference type="EMBL" id="JYDL01000072">
    <property type="protein sequence ID" value="KRX18447.1"/>
    <property type="molecule type" value="Genomic_DNA"/>
</dbReference>
<feature type="domain" description="Peptidase A2" evidence="3">
    <location>
        <begin position="21"/>
        <end position="61"/>
    </location>
</feature>
<dbReference type="AlphaFoldDB" id="A0A0V0RVP6"/>
<evidence type="ECO:0000313" key="5">
    <source>
        <dbReference type="EMBL" id="KRX18447.1"/>
    </source>
</evidence>
<feature type="domain" description="Integrase catalytic" evidence="4">
    <location>
        <begin position="426"/>
        <end position="517"/>
    </location>
</feature>
<evidence type="ECO:0000256" key="1">
    <source>
        <dbReference type="ARBA" id="ARBA00022801"/>
    </source>
</evidence>
<evidence type="ECO:0000259" key="4">
    <source>
        <dbReference type="PROSITE" id="PS50994"/>
    </source>
</evidence>
<dbReference type="GO" id="GO:0003676">
    <property type="term" value="F:nucleic acid binding"/>
    <property type="evidence" value="ECO:0007669"/>
    <property type="project" value="InterPro"/>
</dbReference>
<dbReference type="OrthoDB" id="5832112at2759"/>
<name>A0A0V0RVP6_9BILA</name>
<dbReference type="Proteomes" id="UP000054630">
    <property type="component" value="Unassembled WGS sequence"/>
</dbReference>
<feature type="compositionally biased region" description="Basic and acidic residues" evidence="2">
    <location>
        <begin position="47"/>
        <end position="56"/>
    </location>
</feature>
<dbReference type="PANTHER" id="PTHR37984:SF15">
    <property type="entry name" value="INTEGRASE CATALYTIC DOMAIN-CONTAINING PROTEIN"/>
    <property type="match status" value="1"/>
</dbReference>
<feature type="region of interest" description="Disordered" evidence="2">
    <location>
        <begin position="42"/>
        <end position="67"/>
    </location>
</feature>
<dbReference type="Pfam" id="PF17919">
    <property type="entry name" value="RT_RNaseH_2"/>
    <property type="match status" value="1"/>
</dbReference>
<dbReference type="SUPFAM" id="SSF53098">
    <property type="entry name" value="Ribonuclease H-like"/>
    <property type="match status" value="1"/>
</dbReference>
<reference evidence="5 6" key="1">
    <citation type="submission" date="2015-01" db="EMBL/GenBank/DDBJ databases">
        <title>Evolution of Trichinella species and genotypes.</title>
        <authorList>
            <person name="Korhonen P.K."/>
            <person name="Edoardo P."/>
            <person name="Giuseppe L.R."/>
            <person name="Gasser R.B."/>
        </authorList>
    </citation>
    <scope>NUCLEOTIDE SEQUENCE [LARGE SCALE GENOMIC DNA]</scope>
    <source>
        <strain evidence="5">ISS37</strain>
    </source>
</reference>
<dbReference type="InterPro" id="IPR012337">
    <property type="entry name" value="RNaseH-like_sf"/>
</dbReference>
<dbReference type="InterPro" id="IPR036397">
    <property type="entry name" value="RNaseH_sf"/>
</dbReference>
<feature type="compositionally biased region" description="Basic and acidic residues" evidence="2">
    <location>
        <begin position="208"/>
        <end position="217"/>
    </location>
</feature>
<dbReference type="InterPro" id="IPR041577">
    <property type="entry name" value="RT_RNaseH_2"/>
</dbReference>
<dbReference type="InterPro" id="IPR001995">
    <property type="entry name" value="Peptidase_A2_cat"/>
</dbReference>
<dbReference type="GO" id="GO:0015074">
    <property type="term" value="P:DNA integration"/>
    <property type="evidence" value="ECO:0007669"/>
    <property type="project" value="InterPro"/>
</dbReference>
<dbReference type="PROSITE" id="PS50994">
    <property type="entry name" value="INTEGRASE"/>
    <property type="match status" value="1"/>
</dbReference>
<evidence type="ECO:0000313" key="6">
    <source>
        <dbReference type="Proteomes" id="UP000054630"/>
    </source>
</evidence>
<dbReference type="Gene3D" id="3.30.420.10">
    <property type="entry name" value="Ribonuclease H-like superfamily/Ribonuclease H"/>
    <property type="match status" value="1"/>
</dbReference>
<evidence type="ECO:0000259" key="3">
    <source>
        <dbReference type="PROSITE" id="PS50175"/>
    </source>
</evidence>
<dbReference type="SUPFAM" id="SSF50630">
    <property type="entry name" value="Acid proteases"/>
    <property type="match status" value="1"/>
</dbReference>
<keyword evidence="1" id="KW-0378">Hydrolase</keyword>
<sequence>MAGLQAGNTPCVNGKLNGTRVSLLLDTGAVVSVIPESLWHSASGGEPLKREKDTPTRGDGSANLGNTARRGDLTILRPLEFTSCDGAEEGRIPAVLRRLPSTECRNARRRLTHPAYRRYAGCASRGQVVECARLGVRLLAGRSRGKGPGENSLLFADGSLSIQVLKTPFGVDIQGLLGVPRRHYRLRADRGETSGTTDQGAPPPAVRGAEDQAREVPADASKCTVSGSCRNTARNRNKLRGNIGGTTVAQTPLRERNPAILFRCLILANGQWWSWASEQEDALTKLKGALCTSSLMTYPHFDRSFLLDVDVSEYALDAVLSPPHDQGLPAMIAYVSRSFSQPEQMYCAMRRESMNSKFSTGLDHNTGTPMPYPEECRSAGSAGPRIQRRHARATLTKRRQTIMKIHPISRRFQRVGLDLRGPMEETRRGNRYILVVEVIGEVCRLFNVAKTRTTAYHPQCDGLVKRINQTLTDMLVKVSINQPEDWDAHLDQVLLAYRSSVHHTIGATSCQIFGRELRLPADMICGLPHGALEETTGHQTNMSNACTTN</sequence>
<dbReference type="STRING" id="6336.A0A0V0RVP6"/>
<comment type="caution">
    <text evidence="5">The sequence shown here is derived from an EMBL/GenBank/DDBJ whole genome shotgun (WGS) entry which is preliminary data.</text>
</comment>
<accession>A0A0V0RVP6</accession>
<feature type="region of interest" description="Disordered" evidence="2">
    <location>
        <begin position="187"/>
        <end position="217"/>
    </location>
</feature>
<protein>
    <submittedName>
        <fullName evidence="5">Retrovirus-related Pol polyprotein from transposon opus</fullName>
    </submittedName>
</protein>
<dbReference type="Gene3D" id="2.40.70.10">
    <property type="entry name" value="Acid Proteases"/>
    <property type="match status" value="1"/>
</dbReference>
<dbReference type="InterPro" id="IPR001584">
    <property type="entry name" value="Integrase_cat-core"/>
</dbReference>
<keyword evidence="6" id="KW-1185">Reference proteome</keyword>
<dbReference type="GO" id="GO:0006508">
    <property type="term" value="P:proteolysis"/>
    <property type="evidence" value="ECO:0007669"/>
    <property type="project" value="InterPro"/>
</dbReference>
<dbReference type="PROSITE" id="PS50175">
    <property type="entry name" value="ASP_PROT_RETROV"/>
    <property type="match status" value="1"/>
</dbReference>
<dbReference type="SUPFAM" id="SSF56672">
    <property type="entry name" value="DNA/RNA polymerases"/>
    <property type="match status" value="1"/>
</dbReference>
<organism evidence="5 6">
    <name type="scientific">Trichinella nelsoni</name>
    <dbReference type="NCBI Taxonomy" id="6336"/>
    <lineage>
        <taxon>Eukaryota</taxon>
        <taxon>Metazoa</taxon>
        <taxon>Ecdysozoa</taxon>
        <taxon>Nematoda</taxon>
        <taxon>Enoplea</taxon>
        <taxon>Dorylaimia</taxon>
        <taxon>Trichinellida</taxon>
        <taxon>Trichinellidae</taxon>
        <taxon>Trichinella</taxon>
    </lineage>
</organism>
<evidence type="ECO:0000256" key="2">
    <source>
        <dbReference type="SAM" id="MobiDB-lite"/>
    </source>
</evidence>
<proteinExistence type="predicted"/>
<gene>
    <name evidence="5" type="primary">pol</name>
    <name evidence="5" type="ORF">T07_8184</name>
</gene>
<dbReference type="GO" id="GO:0004190">
    <property type="term" value="F:aspartic-type endopeptidase activity"/>
    <property type="evidence" value="ECO:0007669"/>
    <property type="project" value="InterPro"/>
</dbReference>
<dbReference type="GO" id="GO:0042575">
    <property type="term" value="C:DNA polymerase complex"/>
    <property type="evidence" value="ECO:0007669"/>
    <property type="project" value="UniProtKB-ARBA"/>
</dbReference>